<name>A0A927ZTP7_SELRU</name>
<sequence>MRFLFVRPEICLHLPSDSTSRWTPLVFGYDLPATGLSRDFHPLECAHAGRTRNNPLMTFCHKGIIELSKQYSLVRLQRPIEIGSRSTTVYQKG</sequence>
<comment type="caution">
    <text evidence="1">The sequence shown here is derived from an EMBL/GenBank/DDBJ whole genome shotgun (WGS) entry which is preliminary data.</text>
</comment>
<organism evidence="1 2">
    <name type="scientific">Selenomonas ruminantium</name>
    <dbReference type="NCBI Taxonomy" id="971"/>
    <lineage>
        <taxon>Bacteria</taxon>
        <taxon>Bacillati</taxon>
        <taxon>Bacillota</taxon>
        <taxon>Negativicutes</taxon>
        <taxon>Selenomonadales</taxon>
        <taxon>Selenomonadaceae</taxon>
        <taxon>Selenomonas</taxon>
    </lineage>
</organism>
<dbReference type="AlphaFoldDB" id="A0A927ZTP7"/>
<dbReference type="EMBL" id="SVBY01000145">
    <property type="protein sequence ID" value="MBE6093803.1"/>
    <property type="molecule type" value="Genomic_DNA"/>
</dbReference>
<gene>
    <name evidence="1" type="ORF">E7201_11670</name>
</gene>
<dbReference type="Proteomes" id="UP000761380">
    <property type="component" value="Unassembled WGS sequence"/>
</dbReference>
<reference evidence="1" key="1">
    <citation type="submission" date="2019-04" db="EMBL/GenBank/DDBJ databases">
        <title>Evolution of Biomass-Degrading Anaerobic Consortia Revealed by Metagenomics.</title>
        <authorList>
            <person name="Peng X."/>
        </authorList>
    </citation>
    <scope>NUCLEOTIDE SEQUENCE</scope>
    <source>
        <strain evidence="1">SIG240</strain>
    </source>
</reference>
<accession>A0A927ZTP7</accession>
<evidence type="ECO:0000313" key="1">
    <source>
        <dbReference type="EMBL" id="MBE6093803.1"/>
    </source>
</evidence>
<protein>
    <submittedName>
        <fullName evidence="1">Uncharacterized protein</fullName>
    </submittedName>
</protein>
<proteinExistence type="predicted"/>
<evidence type="ECO:0000313" key="2">
    <source>
        <dbReference type="Proteomes" id="UP000761380"/>
    </source>
</evidence>